<comment type="caution">
    <text evidence="2">The sequence shown here is derived from an EMBL/GenBank/DDBJ whole genome shotgun (WGS) entry which is preliminary data.</text>
</comment>
<dbReference type="EMBL" id="PEBK01000007">
    <property type="protein sequence ID" value="PJM74922.1"/>
    <property type="molecule type" value="Genomic_DNA"/>
</dbReference>
<feature type="transmembrane region" description="Helical" evidence="1">
    <location>
        <begin position="166"/>
        <end position="187"/>
    </location>
</feature>
<feature type="transmembrane region" description="Helical" evidence="1">
    <location>
        <begin position="57"/>
        <end position="78"/>
    </location>
</feature>
<dbReference type="Proteomes" id="UP000231451">
    <property type="component" value="Unassembled WGS sequence"/>
</dbReference>
<evidence type="ECO:0000313" key="2">
    <source>
        <dbReference type="EMBL" id="PJM74922.1"/>
    </source>
</evidence>
<organism evidence="2 3">
    <name type="scientific">Bifidobacterium simiarum</name>
    <dbReference type="NCBI Taxonomy" id="2045441"/>
    <lineage>
        <taxon>Bacteria</taxon>
        <taxon>Bacillati</taxon>
        <taxon>Actinomycetota</taxon>
        <taxon>Actinomycetes</taxon>
        <taxon>Bifidobacteriales</taxon>
        <taxon>Bifidobacteriaceae</taxon>
        <taxon>Bifidobacterium</taxon>
    </lineage>
</organism>
<proteinExistence type="predicted"/>
<accession>A0A2M9HDN9</accession>
<feature type="transmembrane region" description="Helical" evidence="1">
    <location>
        <begin position="34"/>
        <end position="50"/>
    </location>
</feature>
<feature type="transmembrane region" description="Helical" evidence="1">
    <location>
        <begin position="117"/>
        <end position="137"/>
    </location>
</feature>
<keyword evidence="1" id="KW-1133">Transmembrane helix</keyword>
<reference evidence="2 3" key="1">
    <citation type="submission" date="2017-10" db="EMBL/GenBank/DDBJ databases">
        <title>Draft genome sequences of strains TRE 1, TRE 9, TRE H and TRI 7, isolated from tamarins, belonging to four potential novel Bifidobacterium species.</title>
        <authorList>
            <person name="Mattarelli P."/>
            <person name="Modesto M."/>
            <person name="Puglisi E."/>
            <person name="Morelli L."/>
            <person name="Spezio C."/>
            <person name="Bonetti A."/>
            <person name="Sandri C."/>
        </authorList>
    </citation>
    <scope>NUCLEOTIDE SEQUENCE [LARGE SCALE GENOMIC DNA]</scope>
    <source>
        <strain evidence="3">TRI7</strain>
    </source>
</reference>
<sequence>MIADLSDGLLYLALVTLPIDGTFAGIQLPYWTPIAPWFFLAYALVNWRYLRLTVRRFLPFFLFPLLLALTSVYGWQTIAVHPTALIKSFLSIVLALACLSSLDIAFRQKRLSWKSAVTVLVTTYWVAFATGILQYLAQGNHLNWYPVRAYFIDILYRRYIWVRPQFLFAEPSYIGMHLFGVLLPCYWVTRDRRLAVLVPVFAVGAIAMGSGTRIIIDSVVALFLWLIASVNFRNRKATWGFIGGMAVIGVGSVGAMFLNPRLNSLLTHGLLAGDGSMSARIFHALAPMWSWLHYPSRFLFGWGAGNIANAVKAGYAGARRWYDAHGGVVGWEIRSLANPPADTFTMSLYSSFITEFGILMFAVFLLMTLIHVTRYHAWNRVTIVWLVLLAYLYIQFESYAFYAIPLFIWAVSNQHERGKTNEITK</sequence>
<dbReference type="OrthoDB" id="1551474at2"/>
<keyword evidence="1" id="KW-0812">Transmembrane</keyword>
<keyword evidence="1" id="KW-0472">Membrane</keyword>
<keyword evidence="3" id="KW-1185">Reference proteome</keyword>
<feature type="transmembrane region" description="Helical" evidence="1">
    <location>
        <begin position="84"/>
        <end position="105"/>
    </location>
</feature>
<evidence type="ECO:0008006" key="4">
    <source>
        <dbReference type="Google" id="ProtNLM"/>
    </source>
</evidence>
<feature type="transmembrane region" description="Helical" evidence="1">
    <location>
        <begin position="377"/>
        <end position="396"/>
    </location>
</feature>
<name>A0A2M9HDN9_9BIFI</name>
<evidence type="ECO:0000256" key="1">
    <source>
        <dbReference type="SAM" id="Phobius"/>
    </source>
</evidence>
<evidence type="ECO:0000313" key="3">
    <source>
        <dbReference type="Proteomes" id="UP000231451"/>
    </source>
</evidence>
<feature type="transmembrane region" description="Helical" evidence="1">
    <location>
        <begin position="194"/>
        <end position="227"/>
    </location>
</feature>
<gene>
    <name evidence="2" type="ORF">CSQ87_07800</name>
</gene>
<protein>
    <recommendedName>
        <fullName evidence="4">O-antigen polymerase</fullName>
    </recommendedName>
</protein>
<feature type="transmembrane region" description="Helical" evidence="1">
    <location>
        <begin position="348"/>
        <end position="370"/>
    </location>
</feature>
<feature type="transmembrane region" description="Helical" evidence="1">
    <location>
        <begin position="239"/>
        <end position="258"/>
    </location>
</feature>
<dbReference type="AlphaFoldDB" id="A0A2M9HDN9"/>